<dbReference type="SMART" id="SM00755">
    <property type="entry name" value="Grip"/>
    <property type="match status" value="1"/>
</dbReference>
<feature type="compositionally biased region" description="Polar residues" evidence="6">
    <location>
        <begin position="1130"/>
        <end position="1143"/>
    </location>
</feature>
<feature type="coiled-coil region" evidence="5">
    <location>
        <begin position="1028"/>
        <end position="1083"/>
    </location>
</feature>
<dbReference type="Gene3D" id="1.10.287.1490">
    <property type="match status" value="1"/>
</dbReference>
<feature type="region of interest" description="Disordered" evidence="6">
    <location>
        <begin position="459"/>
        <end position="484"/>
    </location>
</feature>
<dbReference type="Gene3D" id="1.10.220.60">
    <property type="entry name" value="GRIP domain"/>
    <property type="match status" value="1"/>
</dbReference>
<feature type="region of interest" description="Disordered" evidence="6">
    <location>
        <begin position="1130"/>
        <end position="1171"/>
    </location>
</feature>
<dbReference type="PANTHER" id="PTHR18902">
    <property type="entry name" value="NUCLEAR MITOTIC APPARATUS PROTEIN 1-RELATED"/>
    <property type="match status" value="1"/>
</dbReference>
<evidence type="ECO:0000256" key="4">
    <source>
        <dbReference type="ARBA" id="ARBA00023054"/>
    </source>
</evidence>
<name>A0A9N9TNH6_PHYSR</name>
<feature type="compositionally biased region" description="Low complexity" evidence="6">
    <location>
        <begin position="1156"/>
        <end position="1166"/>
    </location>
</feature>
<feature type="coiled-coil region" evidence="5">
    <location>
        <begin position="779"/>
        <end position="991"/>
    </location>
</feature>
<proteinExistence type="predicted"/>
<keyword evidence="4 5" id="KW-0175">Coiled coil</keyword>
<dbReference type="PANTHER" id="PTHR18902:SF25">
    <property type="entry name" value="GRIP AND COILED-COIL DOMAIN-CONTAINING PROTEIN 2"/>
    <property type="match status" value="1"/>
</dbReference>
<evidence type="ECO:0000256" key="3">
    <source>
        <dbReference type="ARBA" id="ARBA00022553"/>
    </source>
</evidence>
<dbReference type="OrthoDB" id="1926336at2759"/>
<evidence type="ECO:0000256" key="1">
    <source>
        <dbReference type="ARBA" id="ARBA00004496"/>
    </source>
</evidence>
<keyword evidence="2" id="KW-0963">Cytoplasm</keyword>
<feature type="domain" description="GRIP" evidence="7">
    <location>
        <begin position="1235"/>
        <end position="1285"/>
    </location>
</feature>
<evidence type="ECO:0000256" key="2">
    <source>
        <dbReference type="ARBA" id="ARBA00022490"/>
    </source>
</evidence>
<comment type="subcellular location">
    <subcellularLocation>
        <location evidence="1">Cytoplasm</location>
    </subcellularLocation>
</comment>
<reference evidence="8" key="1">
    <citation type="submission" date="2022-01" db="EMBL/GenBank/DDBJ databases">
        <authorList>
            <person name="King R."/>
        </authorList>
    </citation>
    <scope>NUCLEOTIDE SEQUENCE</scope>
</reference>
<evidence type="ECO:0000313" key="9">
    <source>
        <dbReference type="Proteomes" id="UP001153712"/>
    </source>
</evidence>
<dbReference type="InterPro" id="IPR051841">
    <property type="entry name" value="MT-Golgi_org_protein"/>
</dbReference>
<sequence length="1311" mass="151857">MDTSSPTEAKKSNLEGLSKEELIKKCTQLLQLAQKAKQSKLILQQENDQLKKDLDSVKSHLIEKNISVVEKENSKITKEEESQAIDKLKIEYENKLTICDNENISYKRQIDRLTHENEQLIGELDTIEKHSQQIQLEKDEIIAKLKEERDALKEIIVNFQCTIAEKDKNFNKINEELTAIQNKGDQSAENTLMLEENNLKLKQKIKFYHSKIVKFATISKDLRNSKIELLQLFKSYIDQVKDWKDQLDSAQKYIEVYLTKVNNENIILKEKLVELEKLQVKNSSISEENEKIKEIQENFESEMKILKDQYEDEKVNLEKILTQTKENNELLATENKELRENADNGTEQAHNTYKEIIKETNQTIKERENEIKLLRKENAITSRIKEELNRELEKLNSDKKFSKEQIETFKKTILDLQNQVKSLQELEVKSTEEIKHLADENKQLLAQNESLQEKLETHELSLQRRNDGSSQTYEALGNSNECEEQVSNLKRENSELLLEMNEMNQAIKERGETISKLEAHCEEVLKKLQVYEAQANKNVDNLTEKERIIDSLNNDIVDLKDILREKSEYADLLKSQVVELNDKLAEYEHRRSEFDQSKDKSAEKDKIIDCLNKEIDELKDRLNSNLNSSSFDDGMSTSTISRTEEINRMKDLEGSWEDRYGKLRNLAVKLKGKVRELTQNLTQQQLENEDLQVKLSSSAKTIQNMQIDFDKLQDDLEESKKESALLHKQLSGVAHDISKDKQNLANSDEIINSLRFELENKRKETEAIEVWKKQVGSKIQTLRKELETKKDIEAKLEAAEVALKNEIENHKHTKNLLEQSNNERKKTSVLNLEMQDYEKSVKESSKKLEQQLEEISKLKNQLETQKTTVAALREQNKLLEEKLAEKEENLNSLTSEISTYKKQITNLDNDISQKSDKISSLTRQLETSRAETEDLSTELTKLISEHQKTNSVLKSERDNLSGESLRLQQSLRDVQDELKLTQDAMKAVQDEYDGYKIRAQTVLRQNQSRDVGLEEKLSEEVAALVAQNLTLTNRFEDSKKTIESLENDNNKLTMELKQYERKVRELEEDCEDIKSQFADLSAKHEKSVIENAETLRNLKIHADTLSQCYRQQLSDQETRHNREIIELQSSLEKAPHSSETSPVLPTMMPRGEGEGSESIESNNSSSVHPVPLERLLGSNSEEEIERIKKKLQDSESKVAHLTSLLSDIEQDLVKHVQMNKLLKEEIRRQQRSEEREKHAENLEYMKNVVFKFITLNSCDERSRLVPVLNTILKLSPEETKLLNSVAAGGAQGNARGWSSYLPTWNASPKHQ</sequence>
<evidence type="ECO:0000256" key="5">
    <source>
        <dbReference type="SAM" id="Coils"/>
    </source>
</evidence>
<feature type="coiled-coil region" evidence="5">
    <location>
        <begin position="1177"/>
        <end position="1225"/>
    </location>
</feature>
<dbReference type="EMBL" id="OU900095">
    <property type="protein sequence ID" value="CAG9858739.1"/>
    <property type="molecule type" value="Genomic_DNA"/>
</dbReference>
<dbReference type="Pfam" id="PF01465">
    <property type="entry name" value="GRIP"/>
    <property type="match status" value="1"/>
</dbReference>
<organism evidence="8 9">
    <name type="scientific">Phyllotreta striolata</name>
    <name type="common">Striped flea beetle</name>
    <name type="synonym">Crioceris striolata</name>
    <dbReference type="NCBI Taxonomy" id="444603"/>
    <lineage>
        <taxon>Eukaryota</taxon>
        <taxon>Metazoa</taxon>
        <taxon>Ecdysozoa</taxon>
        <taxon>Arthropoda</taxon>
        <taxon>Hexapoda</taxon>
        <taxon>Insecta</taxon>
        <taxon>Pterygota</taxon>
        <taxon>Neoptera</taxon>
        <taxon>Endopterygota</taxon>
        <taxon>Coleoptera</taxon>
        <taxon>Polyphaga</taxon>
        <taxon>Cucujiformia</taxon>
        <taxon>Chrysomeloidea</taxon>
        <taxon>Chrysomelidae</taxon>
        <taxon>Galerucinae</taxon>
        <taxon>Alticini</taxon>
        <taxon>Phyllotreta</taxon>
    </lineage>
</organism>
<keyword evidence="9" id="KW-1185">Reference proteome</keyword>
<protein>
    <recommendedName>
        <fullName evidence="7">GRIP domain-containing protein</fullName>
    </recommendedName>
</protein>
<evidence type="ECO:0000259" key="7">
    <source>
        <dbReference type="PROSITE" id="PS50913"/>
    </source>
</evidence>
<dbReference type="InterPro" id="IPR000237">
    <property type="entry name" value="GRIP_dom"/>
</dbReference>
<evidence type="ECO:0000256" key="6">
    <source>
        <dbReference type="SAM" id="MobiDB-lite"/>
    </source>
</evidence>
<feature type="coiled-coil region" evidence="5">
    <location>
        <begin position="660"/>
        <end position="729"/>
    </location>
</feature>
<dbReference type="GO" id="GO:0005794">
    <property type="term" value="C:Golgi apparatus"/>
    <property type="evidence" value="ECO:0007669"/>
    <property type="project" value="TreeGrafter"/>
</dbReference>
<dbReference type="Proteomes" id="UP001153712">
    <property type="component" value="Chromosome 2"/>
</dbReference>
<feature type="compositionally biased region" description="Polar residues" evidence="6">
    <location>
        <begin position="468"/>
        <end position="484"/>
    </location>
</feature>
<keyword evidence="3" id="KW-0597">Phosphoprotein</keyword>
<dbReference type="PROSITE" id="PS50913">
    <property type="entry name" value="GRIP"/>
    <property type="match status" value="1"/>
</dbReference>
<feature type="coiled-coil region" evidence="5">
    <location>
        <begin position="19"/>
        <end position="183"/>
    </location>
</feature>
<gene>
    <name evidence="8" type="ORF">PHYEVI_LOCUS5126</name>
</gene>
<evidence type="ECO:0000313" key="8">
    <source>
        <dbReference type="EMBL" id="CAG9858739.1"/>
    </source>
</evidence>
<accession>A0A9N9TNH6</accession>